<dbReference type="PANTHER" id="PTHR18896">
    <property type="entry name" value="PHOSPHOLIPASE D"/>
    <property type="match status" value="1"/>
</dbReference>
<evidence type="ECO:0000256" key="6">
    <source>
        <dbReference type="ARBA" id="ARBA00023098"/>
    </source>
</evidence>
<evidence type="ECO:0000259" key="7">
    <source>
        <dbReference type="PROSITE" id="PS50035"/>
    </source>
</evidence>
<feature type="domain" description="PLD phosphodiesterase" evidence="7">
    <location>
        <begin position="200"/>
        <end position="227"/>
    </location>
</feature>
<proteinExistence type="predicted"/>
<dbReference type="PANTHER" id="PTHR18896:SF175">
    <property type="entry name" value="PHOSPHOLIPASE D"/>
    <property type="match status" value="1"/>
</dbReference>
<dbReference type="Gene3D" id="3.30.870.10">
    <property type="entry name" value="Endonuclease Chain A"/>
    <property type="match status" value="1"/>
</dbReference>
<evidence type="ECO:0000256" key="5">
    <source>
        <dbReference type="ARBA" id="ARBA00022963"/>
    </source>
</evidence>
<dbReference type="GO" id="GO:0004630">
    <property type="term" value="F:phospholipase D activity"/>
    <property type="evidence" value="ECO:0007669"/>
    <property type="project" value="UniProtKB-EC"/>
</dbReference>
<name>A0A9K3E2C0_HELAN</name>
<dbReference type="PROSITE" id="PS50035">
    <property type="entry name" value="PLD"/>
    <property type="match status" value="1"/>
</dbReference>
<keyword evidence="3" id="KW-0677">Repeat</keyword>
<dbReference type="SMART" id="SM00155">
    <property type="entry name" value="PLDc"/>
    <property type="match status" value="1"/>
</dbReference>
<gene>
    <name evidence="8" type="ORF">HanXRQr2_Chr15g0698591</name>
</gene>
<comment type="caution">
    <text evidence="8">The sequence shown here is derived from an EMBL/GenBank/DDBJ whole genome shotgun (WGS) entry which is preliminary data.</text>
</comment>
<organism evidence="8 9">
    <name type="scientific">Helianthus annuus</name>
    <name type="common">Common sunflower</name>
    <dbReference type="NCBI Taxonomy" id="4232"/>
    <lineage>
        <taxon>Eukaryota</taxon>
        <taxon>Viridiplantae</taxon>
        <taxon>Streptophyta</taxon>
        <taxon>Embryophyta</taxon>
        <taxon>Tracheophyta</taxon>
        <taxon>Spermatophyta</taxon>
        <taxon>Magnoliopsida</taxon>
        <taxon>eudicotyledons</taxon>
        <taxon>Gunneridae</taxon>
        <taxon>Pentapetalae</taxon>
        <taxon>asterids</taxon>
        <taxon>campanulids</taxon>
        <taxon>Asterales</taxon>
        <taxon>Asteraceae</taxon>
        <taxon>Asteroideae</taxon>
        <taxon>Heliantheae alliance</taxon>
        <taxon>Heliantheae</taxon>
        <taxon>Helianthus</taxon>
    </lineage>
</organism>
<evidence type="ECO:0000313" key="9">
    <source>
        <dbReference type="Proteomes" id="UP000215914"/>
    </source>
</evidence>
<dbReference type="Gramene" id="mRNA:HanXRQr2_Chr15g0698591">
    <property type="protein sequence ID" value="mRNA:HanXRQr2_Chr15g0698591"/>
    <property type="gene ID" value="HanXRQr2_Chr15g0698591"/>
</dbReference>
<dbReference type="InterPro" id="IPR001736">
    <property type="entry name" value="PLipase_D/transphosphatidylase"/>
</dbReference>
<dbReference type="AlphaFoldDB" id="A0A9K3E2C0"/>
<evidence type="ECO:0000313" key="8">
    <source>
        <dbReference type="EMBL" id="KAF5765002.1"/>
    </source>
</evidence>
<reference evidence="8" key="1">
    <citation type="journal article" date="2017" name="Nature">
        <title>The sunflower genome provides insights into oil metabolism, flowering and Asterid evolution.</title>
        <authorList>
            <person name="Badouin H."/>
            <person name="Gouzy J."/>
            <person name="Grassa C.J."/>
            <person name="Murat F."/>
            <person name="Staton S.E."/>
            <person name="Cottret L."/>
            <person name="Lelandais-Briere C."/>
            <person name="Owens G.L."/>
            <person name="Carrere S."/>
            <person name="Mayjonade B."/>
            <person name="Legrand L."/>
            <person name="Gill N."/>
            <person name="Kane N.C."/>
            <person name="Bowers J.E."/>
            <person name="Hubner S."/>
            <person name="Bellec A."/>
            <person name="Berard A."/>
            <person name="Berges H."/>
            <person name="Blanchet N."/>
            <person name="Boniface M.C."/>
            <person name="Brunel D."/>
            <person name="Catrice O."/>
            <person name="Chaidir N."/>
            <person name="Claudel C."/>
            <person name="Donnadieu C."/>
            <person name="Faraut T."/>
            <person name="Fievet G."/>
            <person name="Helmstetter N."/>
            <person name="King M."/>
            <person name="Knapp S.J."/>
            <person name="Lai Z."/>
            <person name="Le Paslier M.C."/>
            <person name="Lippi Y."/>
            <person name="Lorenzon L."/>
            <person name="Mandel J.R."/>
            <person name="Marage G."/>
            <person name="Marchand G."/>
            <person name="Marquand E."/>
            <person name="Bret-Mestries E."/>
            <person name="Morien E."/>
            <person name="Nambeesan S."/>
            <person name="Nguyen T."/>
            <person name="Pegot-Espagnet P."/>
            <person name="Pouilly N."/>
            <person name="Raftis F."/>
            <person name="Sallet E."/>
            <person name="Schiex T."/>
            <person name="Thomas J."/>
            <person name="Vandecasteele C."/>
            <person name="Vares D."/>
            <person name="Vear F."/>
            <person name="Vautrin S."/>
            <person name="Crespi M."/>
            <person name="Mangin B."/>
            <person name="Burke J.M."/>
            <person name="Salse J."/>
            <person name="Munos S."/>
            <person name="Vincourt P."/>
            <person name="Rieseberg L.H."/>
            <person name="Langlade N.B."/>
        </authorList>
    </citation>
    <scope>NUCLEOTIDE SEQUENCE</scope>
    <source>
        <tissue evidence="8">Leaves</tissue>
    </source>
</reference>
<evidence type="ECO:0000256" key="1">
    <source>
        <dbReference type="ARBA" id="ARBA00000798"/>
    </source>
</evidence>
<dbReference type="Proteomes" id="UP000215914">
    <property type="component" value="Unassembled WGS sequence"/>
</dbReference>
<evidence type="ECO:0000256" key="3">
    <source>
        <dbReference type="ARBA" id="ARBA00022737"/>
    </source>
</evidence>
<dbReference type="EMBL" id="MNCJ02000330">
    <property type="protein sequence ID" value="KAF5765002.1"/>
    <property type="molecule type" value="Genomic_DNA"/>
</dbReference>
<protein>
    <recommendedName>
        <fullName evidence="2">phospholipase D</fullName>
        <ecNumber evidence="2">3.1.4.4</ecNumber>
    </recommendedName>
</protein>
<dbReference type="GO" id="GO:0016042">
    <property type="term" value="P:lipid catabolic process"/>
    <property type="evidence" value="ECO:0007669"/>
    <property type="project" value="UniProtKB-KW"/>
</dbReference>
<dbReference type="Pfam" id="PF00614">
    <property type="entry name" value="PLDc"/>
    <property type="match status" value="1"/>
</dbReference>
<keyword evidence="4 8" id="KW-0378">Hydrolase</keyword>
<evidence type="ECO:0000256" key="2">
    <source>
        <dbReference type="ARBA" id="ARBA00012027"/>
    </source>
</evidence>
<comment type="catalytic activity">
    <reaction evidence="1">
        <text>a 1,2-diacyl-sn-glycero-3-phosphocholine + H2O = a 1,2-diacyl-sn-glycero-3-phosphate + choline + H(+)</text>
        <dbReference type="Rhea" id="RHEA:14445"/>
        <dbReference type="ChEBI" id="CHEBI:15354"/>
        <dbReference type="ChEBI" id="CHEBI:15377"/>
        <dbReference type="ChEBI" id="CHEBI:15378"/>
        <dbReference type="ChEBI" id="CHEBI:57643"/>
        <dbReference type="ChEBI" id="CHEBI:58608"/>
        <dbReference type="EC" id="3.1.4.4"/>
    </reaction>
</comment>
<reference evidence="8" key="2">
    <citation type="submission" date="2020-06" db="EMBL/GenBank/DDBJ databases">
        <title>Helianthus annuus Genome sequencing and assembly Release 2.</title>
        <authorList>
            <person name="Gouzy J."/>
            <person name="Langlade N."/>
            <person name="Munos S."/>
        </authorList>
    </citation>
    <scope>NUCLEOTIDE SEQUENCE</scope>
    <source>
        <tissue evidence="8">Leaves</tissue>
    </source>
</reference>
<dbReference type="InterPro" id="IPR015679">
    <property type="entry name" value="PLipase_D_fam"/>
</dbReference>
<sequence>MFHDDPESWNVQLFRSIDGGAAYRFPETPEDAANSGLVCGKDDIIDRSIEDAYIHAIRRAKNFIYIENQYFLGSSFGWLADDIKVKDVGGLHLIPKELSLKIVSKIEAGEKFTVYVVVPMWLEGILERASVQAIIDWQRRTMEMMYKDIIQALQGQGLEDDPRDYLTFFCLGNREAKRSREYEPPEPESNNHKAEEARRFMIHVHAKMMIVDDEYIIVGSANINQRSMDGAQDSEIAMGAYQLHHIATRTPARGQVHGFHR</sequence>
<keyword evidence="9" id="KW-1185">Reference proteome</keyword>
<keyword evidence="6" id="KW-0443">Lipid metabolism</keyword>
<dbReference type="SUPFAM" id="SSF56024">
    <property type="entry name" value="Phospholipase D/nuclease"/>
    <property type="match status" value="1"/>
</dbReference>
<dbReference type="EC" id="3.1.4.4" evidence="2"/>
<accession>A0A9K3E2C0</accession>
<keyword evidence="5" id="KW-0442">Lipid degradation</keyword>
<evidence type="ECO:0000256" key="4">
    <source>
        <dbReference type="ARBA" id="ARBA00022801"/>
    </source>
</evidence>